<dbReference type="PANTHER" id="PTHR12072">
    <property type="entry name" value="CWF19, CELL CYCLE CONTROL PROTEIN"/>
    <property type="match status" value="1"/>
</dbReference>
<comment type="caution">
    <text evidence="4">The sequence shown here is derived from an EMBL/GenBank/DDBJ whole genome shotgun (WGS) entry which is preliminary data.</text>
</comment>
<gene>
    <name evidence="4" type="ORF">KLDO_g2214</name>
</gene>
<feature type="domain" description="Cwf19-like protein C-terminal" evidence="2">
    <location>
        <begin position="420"/>
        <end position="505"/>
    </location>
</feature>
<feature type="domain" description="Cwf19-like C-terminal" evidence="3">
    <location>
        <begin position="254"/>
        <end position="380"/>
    </location>
</feature>
<evidence type="ECO:0000259" key="2">
    <source>
        <dbReference type="Pfam" id="PF04676"/>
    </source>
</evidence>
<protein>
    <submittedName>
        <fullName evidence="4">WGS project CCBQ000000000 data, contig 00102</fullName>
    </submittedName>
</protein>
<evidence type="ECO:0000259" key="3">
    <source>
        <dbReference type="Pfam" id="PF04677"/>
    </source>
</evidence>
<dbReference type="InterPro" id="IPR040194">
    <property type="entry name" value="Cwf19-like"/>
</dbReference>
<name>A0A0A8L720_9SACH</name>
<feature type="region of interest" description="Disordered" evidence="1">
    <location>
        <begin position="230"/>
        <end position="255"/>
    </location>
</feature>
<dbReference type="Proteomes" id="UP000031516">
    <property type="component" value="Unassembled WGS sequence"/>
</dbReference>
<dbReference type="AlphaFoldDB" id="A0A0A8L720"/>
<dbReference type="GO" id="GO:0061632">
    <property type="term" value="F:RNA lariat debranching enzyme activator activity"/>
    <property type="evidence" value="ECO:0007669"/>
    <property type="project" value="TreeGrafter"/>
</dbReference>
<evidence type="ECO:0000313" key="4">
    <source>
        <dbReference type="EMBL" id="CDO93926.1"/>
    </source>
</evidence>
<dbReference type="GO" id="GO:0071014">
    <property type="term" value="C:post-mRNA release spliceosomal complex"/>
    <property type="evidence" value="ECO:0007669"/>
    <property type="project" value="TreeGrafter"/>
</dbReference>
<dbReference type="Pfam" id="PF04677">
    <property type="entry name" value="CwfJ_C_1"/>
    <property type="match status" value="1"/>
</dbReference>
<dbReference type="Gene3D" id="3.30.428.10">
    <property type="entry name" value="HIT-like"/>
    <property type="match status" value="1"/>
</dbReference>
<dbReference type="SUPFAM" id="SSF54197">
    <property type="entry name" value="HIT-like"/>
    <property type="match status" value="1"/>
</dbReference>
<dbReference type="EMBL" id="CCBQ010000027">
    <property type="protein sequence ID" value="CDO93926.1"/>
    <property type="molecule type" value="Genomic_DNA"/>
</dbReference>
<evidence type="ECO:0000256" key="1">
    <source>
        <dbReference type="SAM" id="MobiDB-lite"/>
    </source>
</evidence>
<sequence length="507" mass="57890">MDPLKILVLNANENSLPDVLAVANSLHNKSGPFACSFILGDVKQDLGALNKYEMALPTYIGNGSELSEGKLSHSVDIGDNLTVLNGFGFIKLANGLKVSYLAETSQLSDSKKDEVVQSFKELSEKTSADILLSFEWSDAISQMENLMLGNGLVDKVASLMKPKYHFTGKNANQFFELDPFVWDHANEHICRFINVAQFNSGSKWAYAFKIHLQEDLETIPDNLIDNPYAEKPSEKRELAPDADEANTSTMSKKQMKSKQVLPSECRFCLSNTKLNDHMIISISKFSYITIAKGPLTTPVNDMDFSGHCLIIPIEHIPKLNSTKQEQIITETDLFKDANKFEESITEMNYKRYDMSTLIFEINSSNAVHFHKQVIPVPKYLIGNFINALDRQVHMNNERFKSNAKLKFVEYEDFTDEEYLELINNSETNYFQFTIRETSSSKPKVFISIFGKDERIDLQFGRRVVAFLLKQPKRVMWDSKVCFQTKQEEEKDVSNFQKAYKNFDFTMK</sequence>
<accession>A0A0A8L720</accession>
<proteinExistence type="predicted"/>
<dbReference type="InterPro" id="IPR006767">
    <property type="entry name" value="Cwf19-like_C_dom-2"/>
</dbReference>
<organism evidence="4 5">
    <name type="scientific">Kluyveromyces dobzhanskii CBS 2104</name>
    <dbReference type="NCBI Taxonomy" id="1427455"/>
    <lineage>
        <taxon>Eukaryota</taxon>
        <taxon>Fungi</taxon>
        <taxon>Dikarya</taxon>
        <taxon>Ascomycota</taxon>
        <taxon>Saccharomycotina</taxon>
        <taxon>Saccharomycetes</taxon>
        <taxon>Saccharomycetales</taxon>
        <taxon>Saccharomycetaceae</taxon>
        <taxon>Kluyveromyces</taxon>
    </lineage>
</organism>
<dbReference type="GO" id="GO:0000398">
    <property type="term" value="P:mRNA splicing, via spliceosome"/>
    <property type="evidence" value="ECO:0007669"/>
    <property type="project" value="TreeGrafter"/>
</dbReference>
<dbReference type="InterPro" id="IPR036265">
    <property type="entry name" value="HIT-like_sf"/>
</dbReference>
<dbReference type="PANTHER" id="PTHR12072:SF4">
    <property type="entry name" value="CWF19-LIKE PROTEIN 1"/>
    <property type="match status" value="1"/>
</dbReference>
<dbReference type="OrthoDB" id="444325at2759"/>
<dbReference type="InterPro" id="IPR006768">
    <property type="entry name" value="Cwf19-like_C_dom-1"/>
</dbReference>
<evidence type="ECO:0000313" key="5">
    <source>
        <dbReference type="Proteomes" id="UP000031516"/>
    </source>
</evidence>
<dbReference type="Pfam" id="PF04676">
    <property type="entry name" value="CwfJ_C_2"/>
    <property type="match status" value="1"/>
</dbReference>
<reference evidence="4 5" key="1">
    <citation type="submission" date="2014-03" db="EMBL/GenBank/DDBJ databases">
        <title>The genome of Kluyveromyces dobzhanskii.</title>
        <authorList>
            <person name="Nystedt B."/>
            <person name="Astrom S."/>
        </authorList>
    </citation>
    <scope>NUCLEOTIDE SEQUENCE [LARGE SCALE GENOMIC DNA]</scope>
    <source>
        <strain evidence="4 5">CBS 2104</strain>
    </source>
</reference>
<dbReference type="CDD" id="cd07380">
    <property type="entry name" value="MPP_CWF19_N"/>
    <property type="match status" value="1"/>
</dbReference>
<keyword evidence="5" id="KW-1185">Reference proteome</keyword>